<gene>
    <name evidence="1" type="ORF">HOLleu_12352</name>
</gene>
<evidence type="ECO:0000313" key="2">
    <source>
        <dbReference type="Proteomes" id="UP001152320"/>
    </source>
</evidence>
<organism evidence="1 2">
    <name type="scientific">Holothuria leucospilota</name>
    <name type="common">Black long sea cucumber</name>
    <name type="synonym">Mertensiothuria leucospilota</name>
    <dbReference type="NCBI Taxonomy" id="206669"/>
    <lineage>
        <taxon>Eukaryota</taxon>
        <taxon>Metazoa</taxon>
        <taxon>Echinodermata</taxon>
        <taxon>Eleutherozoa</taxon>
        <taxon>Echinozoa</taxon>
        <taxon>Holothuroidea</taxon>
        <taxon>Aspidochirotacea</taxon>
        <taxon>Aspidochirotida</taxon>
        <taxon>Holothuriidae</taxon>
        <taxon>Holothuria</taxon>
    </lineage>
</organism>
<dbReference type="EMBL" id="JAIZAY010000005">
    <property type="protein sequence ID" value="KAJ8041515.1"/>
    <property type="molecule type" value="Genomic_DNA"/>
</dbReference>
<keyword evidence="2" id="KW-1185">Reference proteome</keyword>
<accession>A0A9Q1CAR3</accession>
<dbReference type="Proteomes" id="UP001152320">
    <property type="component" value="Chromosome 5"/>
</dbReference>
<reference evidence="1" key="1">
    <citation type="submission" date="2021-10" db="EMBL/GenBank/DDBJ databases">
        <title>Tropical sea cucumber genome reveals ecological adaptation and Cuvierian tubules defense mechanism.</title>
        <authorList>
            <person name="Chen T."/>
        </authorList>
    </citation>
    <scope>NUCLEOTIDE SEQUENCE</scope>
    <source>
        <strain evidence="1">Nanhai2018</strain>
        <tissue evidence="1">Muscle</tissue>
    </source>
</reference>
<comment type="caution">
    <text evidence="1">The sequence shown here is derived from an EMBL/GenBank/DDBJ whole genome shotgun (WGS) entry which is preliminary data.</text>
</comment>
<name>A0A9Q1CAR3_HOLLE</name>
<proteinExistence type="predicted"/>
<protein>
    <submittedName>
        <fullName evidence="1">Uncharacterized protein</fullName>
    </submittedName>
</protein>
<sequence>MPDHCVQTHSSFYCHAGKRALSYFENLVPAIAGIRRVPWIKSSSIEYCVCIFTHKATQEMSRLRLAQWKPCLYCILHEAEHNSHWLSRFTFSAWVTQLHLN</sequence>
<evidence type="ECO:0000313" key="1">
    <source>
        <dbReference type="EMBL" id="KAJ8041515.1"/>
    </source>
</evidence>
<dbReference type="AlphaFoldDB" id="A0A9Q1CAR3"/>